<evidence type="ECO:0000313" key="7">
    <source>
        <dbReference type="Proteomes" id="UP000722485"/>
    </source>
</evidence>
<comment type="caution">
    <text evidence="6">The sequence shown here is derived from an EMBL/GenBank/DDBJ whole genome shotgun (WGS) entry which is preliminary data.</text>
</comment>
<keyword evidence="4" id="KW-0503">Monooxygenase</keyword>
<gene>
    <name evidence="6" type="ORF">G7Z17_g6856</name>
</gene>
<dbReference type="AlphaFoldDB" id="A0A9P5LES1"/>
<evidence type="ECO:0000313" key="6">
    <source>
        <dbReference type="EMBL" id="KAF7548757.1"/>
    </source>
</evidence>
<dbReference type="PANTHER" id="PTHR46972:SF1">
    <property type="entry name" value="FAD DEPENDENT OXIDOREDUCTASE DOMAIN-CONTAINING PROTEIN"/>
    <property type="match status" value="1"/>
</dbReference>
<keyword evidence="2" id="KW-0274">FAD</keyword>
<feature type="domain" description="FAD-binding" evidence="5">
    <location>
        <begin position="287"/>
        <end position="350"/>
    </location>
</feature>
<keyword evidence="1" id="KW-0285">Flavoprotein</keyword>
<sequence length="419" mass="45389">MPFQPRIAIVGGGPSGLALGLLLRQRGLYPTIYELRNKMTPEELAKPSGVLDLHEESGLMVMRECGLWDEFQASTGDCSEECRVLDPQGNVLHTDKGELSTRPEISRHALTTILMKNIPSNSIKWNQKITAVRDARNTTTGAVEITLDLGVNSTATYDFVVGADGAWSRVRKLLTDAKPFYTGAQYVTATLRHASTKFPHLAELSGSGAFLALGGGKGILSHRGPQDSIRVCAAVNTPHEDWVKVAGLEGKTTAEVKTALLGDENLFAKWAPELQDLFATACDEETKDNGGPADILPLYSLPIGTRWEYRTGATLIGDAAHLMTPWAGEGVNLALWDSLDLAHALAAVPEAEDAAAWQAALEPRIREFEETMATRTKEKAEETAKNQKMFLSENGGQVLADMFKMYEKMAAAGGPPGKR</sequence>
<feature type="domain" description="FAD-binding" evidence="5">
    <location>
        <begin position="7"/>
        <end position="174"/>
    </location>
</feature>
<proteinExistence type="predicted"/>
<evidence type="ECO:0000256" key="4">
    <source>
        <dbReference type="ARBA" id="ARBA00023033"/>
    </source>
</evidence>
<dbReference type="GO" id="GO:0004497">
    <property type="term" value="F:monooxygenase activity"/>
    <property type="evidence" value="ECO:0007669"/>
    <property type="project" value="UniProtKB-KW"/>
</dbReference>
<dbReference type="SUPFAM" id="SSF51905">
    <property type="entry name" value="FAD/NAD(P)-binding domain"/>
    <property type="match status" value="1"/>
</dbReference>
<keyword evidence="3" id="KW-0560">Oxidoreductase</keyword>
<accession>A0A9P5LES1</accession>
<dbReference type="Proteomes" id="UP000722485">
    <property type="component" value="Unassembled WGS sequence"/>
</dbReference>
<protein>
    <recommendedName>
        <fullName evidence="5">FAD-binding domain-containing protein</fullName>
    </recommendedName>
</protein>
<organism evidence="6 7">
    <name type="scientific">Cylindrodendrum hubeiense</name>
    <dbReference type="NCBI Taxonomy" id="595255"/>
    <lineage>
        <taxon>Eukaryota</taxon>
        <taxon>Fungi</taxon>
        <taxon>Dikarya</taxon>
        <taxon>Ascomycota</taxon>
        <taxon>Pezizomycotina</taxon>
        <taxon>Sordariomycetes</taxon>
        <taxon>Hypocreomycetidae</taxon>
        <taxon>Hypocreales</taxon>
        <taxon>Nectriaceae</taxon>
        <taxon>Cylindrodendrum</taxon>
    </lineage>
</organism>
<reference evidence="6" key="1">
    <citation type="submission" date="2020-03" db="EMBL/GenBank/DDBJ databases">
        <title>Draft Genome Sequence of Cylindrodendrum hubeiense.</title>
        <authorList>
            <person name="Buettner E."/>
            <person name="Kellner H."/>
        </authorList>
    </citation>
    <scope>NUCLEOTIDE SEQUENCE</scope>
    <source>
        <strain evidence="6">IHI 201604</strain>
    </source>
</reference>
<dbReference type="PANTHER" id="PTHR46972">
    <property type="entry name" value="MONOOXYGENASE ASQM-RELATED"/>
    <property type="match status" value="1"/>
</dbReference>
<keyword evidence="7" id="KW-1185">Reference proteome</keyword>
<dbReference type="EMBL" id="JAANBB010000140">
    <property type="protein sequence ID" value="KAF7548757.1"/>
    <property type="molecule type" value="Genomic_DNA"/>
</dbReference>
<dbReference type="Pfam" id="PF01494">
    <property type="entry name" value="FAD_binding_3"/>
    <property type="match status" value="2"/>
</dbReference>
<dbReference type="OrthoDB" id="655030at2759"/>
<evidence type="ECO:0000256" key="3">
    <source>
        <dbReference type="ARBA" id="ARBA00023002"/>
    </source>
</evidence>
<evidence type="ECO:0000256" key="2">
    <source>
        <dbReference type="ARBA" id="ARBA00022827"/>
    </source>
</evidence>
<dbReference type="InterPro" id="IPR002938">
    <property type="entry name" value="FAD-bd"/>
</dbReference>
<dbReference type="GO" id="GO:0071949">
    <property type="term" value="F:FAD binding"/>
    <property type="evidence" value="ECO:0007669"/>
    <property type="project" value="InterPro"/>
</dbReference>
<name>A0A9P5LES1_9HYPO</name>
<dbReference type="InterPro" id="IPR036188">
    <property type="entry name" value="FAD/NAD-bd_sf"/>
</dbReference>
<dbReference type="PRINTS" id="PR00420">
    <property type="entry name" value="RNGMNOXGNASE"/>
</dbReference>
<evidence type="ECO:0000259" key="5">
    <source>
        <dbReference type="Pfam" id="PF01494"/>
    </source>
</evidence>
<evidence type="ECO:0000256" key="1">
    <source>
        <dbReference type="ARBA" id="ARBA00022630"/>
    </source>
</evidence>
<dbReference type="Gene3D" id="3.50.50.60">
    <property type="entry name" value="FAD/NAD(P)-binding domain"/>
    <property type="match status" value="1"/>
</dbReference>